<name>A0AAU9ILL1_9CILI</name>
<accession>A0AAU9ILL1</accession>
<protein>
    <submittedName>
        <fullName evidence="1">Uncharacterized protein</fullName>
    </submittedName>
</protein>
<sequence>MVWEKTQLPIAINFSSVLQQLAILKSILFKKFQENSIIKSKMSDSSFLIILVKPNCQLIYTLNVYFCWQ</sequence>
<keyword evidence="2" id="KW-1185">Reference proteome</keyword>
<dbReference type="AlphaFoldDB" id="A0AAU9ILL1"/>
<organism evidence="1 2">
    <name type="scientific">Blepharisma stoltei</name>
    <dbReference type="NCBI Taxonomy" id="1481888"/>
    <lineage>
        <taxon>Eukaryota</taxon>
        <taxon>Sar</taxon>
        <taxon>Alveolata</taxon>
        <taxon>Ciliophora</taxon>
        <taxon>Postciliodesmatophora</taxon>
        <taxon>Heterotrichea</taxon>
        <taxon>Heterotrichida</taxon>
        <taxon>Blepharismidae</taxon>
        <taxon>Blepharisma</taxon>
    </lineage>
</organism>
<evidence type="ECO:0000313" key="2">
    <source>
        <dbReference type="Proteomes" id="UP001162131"/>
    </source>
</evidence>
<dbReference type="Proteomes" id="UP001162131">
    <property type="component" value="Unassembled WGS sequence"/>
</dbReference>
<evidence type="ECO:0000313" key="1">
    <source>
        <dbReference type="EMBL" id="CAG9314641.1"/>
    </source>
</evidence>
<reference evidence="1" key="1">
    <citation type="submission" date="2021-09" db="EMBL/GenBank/DDBJ databases">
        <authorList>
            <consortium name="AG Swart"/>
            <person name="Singh M."/>
            <person name="Singh A."/>
            <person name="Seah K."/>
            <person name="Emmerich C."/>
        </authorList>
    </citation>
    <scope>NUCLEOTIDE SEQUENCE</scope>
    <source>
        <strain evidence="1">ATCC30299</strain>
    </source>
</reference>
<proteinExistence type="predicted"/>
<comment type="caution">
    <text evidence="1">The sequence shown here is derived from an EMBL/GenBank/DDBJ whole genome shotgun (WGS) entry which is preliminary data.</text>
</comment>
<dbReference type="EMBL" id="CAJZBQ010000012">
    <property type="protein sequence ID" value="CAG9314641.1"/>
    <property type="molecule type" value="Genomic_DNA"/>
</dbReference>
<gene>
    <name evidence="1" type="ORF">BSTOLATCC_MIC11642</name>
</gene>